<evidence type="ECO:0000256" key="3">
    <source>
        <dbReference type="ARBA" id="ARBA00022691"/>
    </source>
</evidence>
<protein>
    <submittedName>
        <fullName evidence="7">23S rRNA m(5)U-1939 methyltransferase</fullName>
    </submittedName>
</protein>
<evidence type="ECO:0000256" key="4">
    <source>
        <dbReference type="PROSITE-ProRule" id="PRU01024"/>
    </source>
</evidence>
<keyword evidence="2 4" id="KW-0808">Transferase</keyword>
<dbReference type="Pfam" id="PF01938">
    <property type="entry name" value="TRAM"/>
    <property type="match status" value="1"/>
</dbReference>
<reference evidence="7 8" key="1">
    <citation type="submission" date="2016-10" db="EMBL/GenBank/DDBJ databases">
        <authorList>
            <person name="de Groot N.N."/>
        </authorList>
    </citation>
    <scope>NUCLEOTIDE SEQUENCE [LARGE SCALE GENOMIC DNA]</scope>
    <source>
        <strain evidence="7 8">DSM 21019</strain>
    </source>
</reference>
<evidence type="ECO:0000313" key="8">
    <source>
        <dbReference type="Proteomes" id="UP000199534"/>
    </source>
</evidence>
<dbReference type="InterPro" id="IPR029063">
    <property type="entry name" value="SAM-dependent_MTases_sf"/>
</dbReference>
<dbReference type="InterPro" id="IPR010280">
    <property type="entry name" value="U5_MeTrfase_fam"/>
</dbReference>
<dbReference type="InterPro" id="IPR002792">
    <property type="entry name" value="TRAM_dom"/>
</dbReference>
<keyword evidence="8" id="KW-1185">Reference proteome</keyword>
<evidence type="ECO:0000313" key="7">
    <source>
        <dbReference type="EMBL" id="SFR44775.1"/>
    </source>
</evidence>
<dbReference type="FunFam" id="3.40.50.150:FF:000009">
    <property type="entry name" value="23S rRNA (Uracil(1939)-C(5))-methyltransferase RlmD"/>
    <property type="match status" value="1"/>
</dbReference>
<dbReference type="InterPro" id="IPR030390">
    <property type="entry name" value="MeTrfase_TrmA_AS"/>
</dbReference>
<gene>
    <name evidence="7" type="ORF">SAMN04490243_1633</name>
</gene>
<feature type="binding site" evidence="4">
    <location>
        <position position="351"/>
    </location>
    <ligand>
        <name>S-adenosyl-L-methionine</name>
        <dbReference type="ChEBI" id="CHEBI:59789"/>
    </ligand>
</feature>
<dbReference type="SUPFAM" id="SSF50249">
    <property type="entry name" value="Nucleic acid-binding proteins"/>
    <property type="match status" value="1"/>
</dbReference>
<dbReference type="Gene3D" id="2.40.50.1070">
    <property type="match status" value="1"/>
</dbReference>
<dbReference type="Pfam" id="PF05958">
    <property type="entry name" value="tRNA_U5-meth_tr"/>
    <property type="match status" value="1"/>
</dbReference>
<dbReference type="EMBL" id="FOYQ01000002">
    <property type="protein sequence ID" value="SFR44775.1"/>
    <property type="molecule type" value="Genomic_DNA"/>
</dbReference>
<organism evidence="7 8">
    <name type="scientific">Robiginitalea myxolifaciens</name>
    <dbReference type="NCBI Taxonomy" id="400055"/>
    <lineage>
        <taxon>Bacteria</taxon>
        <taxon>Pseudomonadati</taxon>
        <taxon>Bacteroidota</taxon>
        <taxon>Flavobacteriia</taxon>
        <taxon>Flavobacteriales</taxon>
        <taxon>Flavobacteriaceae</taxon>
        <taxon>Robiginitalea</taxon>
    </lineage>
</organism>
<feature type="domain" description="TRAM" evidence="6">
    <location>
        <begin position="1"/>
        <end position="63"/>
    </location>
</feature>
<dbReference type="GO" id="GO:0070041">
    <property type="term" value="F:rRNA (uridine-C5-)-methyltransferase activity"/>
    <property type="evidence" value="ECO:0007669"/>
    <property type="project" value="TreeGrafter"/>
</dbReference>
<dbReference type="InterPro" id="IPR030391">
    <property type="entry name" value="MeTrfase_TrmA_CS"/>
</dbReference>
<comment type="similarity">
    <text evidence="4">Belongs to the class I-like SAM-binding methyltransferase superfamily. RNA M5U methyltransferase family.</text>
</comment>
<feature type="active site" evidence="5">
    <location>
        <position position="427"/>
    </location>
</feature>
<keyword evidence="3 4" id="KW-0949">S-adenosyl-L-methionine</keyword>
<feature type="binding site" evidence="4">
    <location>
        <position position="400"/>
    </location>
    <ligand>
        <name>S-adenosyl-L-methionine</name>
        <dbReference type="ChEBI" id="CHEBI:59789"/>
    </ligand>
</feature>
<dbReference type="RefSeq" id="WP_092982131.1">
    <property type="nucleotide sequence ID" value="NZ_FOYQ01000002.1"/>
</dbReference>
<dbReference type="NCBIfam" id="TIGR00479">
    <property type="entry name" value="rumA"/>
    <property type="match status" value="1"/>
</dbReference>
<sequence>MGRRKPKPFFESIEVTGAGSRGKSIGKAPDGRTILIANAVPGDTVSVQTTRKKRQYYEGTATALLKPSPDRIAPKCAHFGSCGGCKWQHMDYSAQLRHKENEVRNNLIRIGKVDLPEVQGILPAPSPYYYRNKMEFSFTDSRWLEEEEIQKGDTIADRRGLGLHKPGMWDKVLDLEECHLQADPANAIRLSIREYAKKNGLSFFNPRNQEGFLRSMTLRNNREGEFMLILQFFQEEEENRIGLLEYISNEFPQIKSLFYTINPKGNDTLYDLELICYRGEDHIIERIGKLEFRITPKSFYQTNSAQTERLYQIVRDFAGLDGSQRVYDLYTGLGTIAQYLSDQAKEVIGIEAVPEAIVAARENARHNGITNARFFAGDMKELLTLEFIEEQGTPDVVVTDPPRDGMHKDVVACLLEILPQRIVYVSCNSATQARDLGLMDAHYEVTDMRPVDMFPQTFHVENVVLLERRNGK</sequence>
<dbReference type="PANTHER" id="PTHR11061:SF30">
    <property type="entry name" value="TRNA (URACIL(54)-C(5))-METHYLTRANSFERASE"/>
    <property type="match status" value="1"/>
</dbReference>
<dbReference type="AlphaFoldDB" id="A0A1I6GR97"/>
<dbReference type="Gene3D" id="3.40.50.150">
    <property type="entry name" value="Vaccinia Virus protein VP39"/>
    <property type="match status" value="1"/>
</dbReference>
<dbReference type="PROSITE" id="PS50926">
    <property type="entry name" value="TRAM"/>
    <property type="match status" value="1"/>
</dbReference>
<evidence type="ECO:0000256" key="5">
    <source>
        <dbReference type="PROSITE-ProRule" id="PRU10015"/>
    </source>
</evidence>
<dbReference type="PANTHER" id="PTHR11061">
    <property type="entry name" value="RNA M5U METHYLTRANSFERASE"/>
    <property type="match status" value="1"/>
</dbReference>
<evidence type="ECO:0000259" key="6">
    <source>
        <dbReference type="PROSITE" id="PS50926"/>
    </source>
</evidence>
<dbReference type="PROSITE" id="PS51687">
    <property type="entry name" value="SAM_MT_RNA_M5U"/>
    <property type="match status" value="1"/>
</dbReference>
<dbReference type="Proteomes" id="UP000199534">
    <property type="component" value="Unassembled WGS sequence"/>
</dbReference>
<dbReference type="GO" id="GO:0070475">
    <property type="term" value="P:rRNA base methylation"/>
    <property type="evidence" value="ECO:0007669"/>
    <property type="project" value="TreeGrafter"/>
</dbReference>
<feature type="binding site" evidence="4">
    <location>
        <position position="301"/>
    </location>
    <ligand>
        <name>S-adenosyl-L-methionine</name>
        <dbReference type="ChEBI" id="CHEBI:59789"/>
    </ligand>
</feature>
<dbReference type="PROSITE" id="PS01231">
    <property type="entry name" value="TRMA_2"/>
    <property type="match status" value="1"/>
</dbReference>
<evidence type="ECO:0000256" key="1">
    <source>
        <dbReference type="ARBA" id="ARBA00022603"/>
    </source>
</evidence>
<dbReference type="STRING" id="400055.SAMN04490243_1633"/>
<dbReference type="CDD" id="cd02440">
    <property type="entry name" value="AdoMet_MTases"/>
    <property type="match status" value="1"/>
</dbReference>
<accession>A0A1I6GR97</accession>
<dbReference type="SUPFAM" id="SSF53335">
    <property type="entry name" value="S-adenosyl-L-methionine-dependent methyltransferases"/>
    <property type="match status" value="1"/>
</dbReference>
<feature type="active site" description="Nucleophile" evidence="4">
    <location>
        <position position="427"/>
    </location>
</feature>
<dbReference type="OrthoDB" id="9804590at2"/>
<proteinExistence type="inferred from homology"/>
<dbReference type="PROSITE" id="PS01230">
    <property type="entry name" value="TRMA_1"/>
    <property type="match status" value="1"/>
</dbReference>
<evidence type="ECO:0000256" key="2">
    <source>
        <dbReference type="ARBA" id="ARBA00022679"/>
    </source>
</evidence>
<name>A0A1I6GR97_9FLAO</name>
<feature type="binding site" evidence="4">
    <location>
        <position position="330"/>
    </location>
    <ligand>
        <name>S-adenosyl-L-methionine</name>
        <dbReference type="ChEBI" id="CHEBI:59789"/>
    </ligand>
</feature>
<dbReference type="Gene3D" id="2.40.50.140">
    <property type="entry name" value="Nucleic acid-binding proteins"/>
    <property type="match status" value="1"/>
</dbReference>
<keyword evidence="1 4" id="KW-0489">Methyltransferase</keyword>
<dbReference type="InterPro" id="IPR012340">
    <property type="entry name" value="NA-bd_OB-fold"/>
</dbReference>